<geneLocation type="mitochondrion" evidence="1"/>
<accession>A0A101LU97</accession>
<sequence length="99" mass="11268">MKRQSSKSSIFAALQSQSKLLWANLCGQPRDRLSLLPRMAGKTCVDNSVWAYLCGQISDRLSPAWNRRANLCVQTSHFVSPGKDRCKSVQPFCFSWERM</sequence>
<protein>
    <submittedName>
        <fullName evidence="1">Uncharacterized protein</fullName>
    </submittedName>
</protein>
<reference evidence="1" key="1">
    <citation type="journal article" date="2015" name="Genome Biol. Evol.">
        <title>Organellar Genomes of White Spruce (Picea glauca): Assembly and Annotation.</title>
        <authorList>
            <person name="Jackman S.D."/>
            <person name="Warren R.L."/>
            <person name="Gibb E.A."/>
            <person name="Vandervalk B.P."/>
            <person name="Mohamadi H."/>
            <person name="Chu J."/>
            <person name="Raymond A."/>
            <person name="Pleasance S."/>
            <person name="Coope R."/>
            <person name="Wildung M.R."/>
            <person name="Ritland C.E."/>
            <person name="Bousquet J."/>
            <person name="Jones S.J."/>
            <person name="Bohlmann J."/>
            <person name="Birol I."/>
        </authorList>
    </citation>
    <scope>NUCLEOTIDE SEQUENCE [LARGE SCALE GENOMIC DNA]</scope>
    <source>
        <tissue evidence="1">Flushing bud</tissue>
    </source>
</reference>
<gene>
    <name evidence="1" type="ORF">ABT39_MTgene2576</name>
</gene>
<keyword evidence="1" id="KW-0496">Mitochondrion</keyword>
<dbReference type="EMBL" id="LKAM01000018">
    <property type="protein sequence ID" value="KUM45474.1"/>
    <property type="molecule type" value="Genomic_DNA"/>
</dbReference>
<organism evidence="1">
    <name type="scientific">Picea glauca</name>
    <name type="common">White spruce</name>
    <name type="synonym">Pinus glauca</name>
    <dbReference type="NCBI Taxonomy" id="3330"/>
    <lineage>
        <taxon>Eukaryota</taxon>
        <taxon>Viridiplantae</taxon>
        <taxon>Streptophyta</taxon>
        <taxon>Embryophyta</taxon>
        <taxon>Tracheophyta</taxon>
        <taxon>Spermatophyta</taxon>
        <taxon>Pinopsida</taxon>
        <taxon>Pinidae</taxon>
        <taxon>Conifers I</taxon>
        <taxon>Pinales</taxon>
        <taxon>Pinaceae</taxon>
        <taxon>Picea</taxon>
    </lineage>
</organism>
<name>A0A101LU97_PICGL</name>
<comment type="caution">
    <text evidence="1">The sequence shown here is derived from an EMBL/GenBank/DDBJ whole genome shotgun (WGS) entry which is preliminary data.</text>
</comment>
<dbReference type="AlphaFoldDB" id="A0A101LU97"/>
<evidence type="ECO:0000313" key="1">
    <source>
        <dbReference type="EMBL" id="KUM45474.1"/>
    </source>
</evidence>
<proteinExistence type="predicted"/>